<proteinExistence type="predicted"/>
<name>A0A0K9PHW1_ZOSMR</name>
<sequence length="241" mass="25905">MYVHEMGNTHALTDEHVHNIVPMRATPMPVAVQREPIRRPRGRPAGSKNKPKPPLIITRESGNSLRAHAMEVNSGSDICQCLANFARREQHGLCVLSGSGCVINVALRQASSSTAVVTLHGRFEILSLLGSFFPPPSPSGISGLTVNIAGAQGQAVGRVVGPLIASGPVVIMSATFMNATFDRLPFDNDENLVHNQNHHYTLPTDVNNMCGVTPPPSLFAKAVVSPELYPSWTPGCQIYNK</sequence>
<keyword evidence="3" id="KW-0238">DNA-binding</keyword>
<dbReference type="InterPro" id="IPR005175">
    <property type="entry name" value="PPC_dom"/>
</dbReference>
<dbReference type="Proteomes" id="UP000036987">
    <property type="component" value="Unassembled WGS sequence"/>
</dbReference>
<gene>
    <name evidence="3" type="ORF">ZOSMA_258G00300</name>
</gene>
<dbReference type="GO" id="GO:0003700">
    <property type="term" value="F:DNA-binding transcription factor activity"/>
    <property type="evidence" value="ECO:0000318"/>
    <property type="project" value="GO_Central"/>
</dbReference>
<dbReference type="PANTHER" id="PTHR31100:SF48">
    <property type="entry name" value="AT-HOOK MOTIF NUCLEAR-LOCALIZED PROTEIN 16"/>
    <property type="match status" value="1"/>
</dbReference>
<evidence type="ECO:0000259" key="2">
    <source>
        <dbReference type="PROSITE" id="PS51742"/>
    </source>
</evidence>
<dbReference type="STRING" id="29655.A0A0K9PHW1"/>
<dbReference type="InterPro" id="IPR014476">
    <property type="entry name" value="AHL15-29"/>
</dbReference>
<dbReference type="SUPFAM" id="SSF117856">
    <property type="entry name" value="AF0104/ALDC/Ptd012-like"/>
    <property type="match status" value="1"/>
</dbReference>
<dbReference type="GO" id="GO:0005634">
    <property type="term" value="C:nucleus"/>
    <property type="evidence" value="ECO:0000318"/>
    <property type="project" value="GO_Central"/>
</dbReference>
<dbReference type="EMBL" id="LFYR01000884">
    <property type="protein sequence ID" value="KMZ67832.1"/>
    <property type="molecule type" value="Genomic_DNA"/>
</dbReference>
<keyword evidence="4" id="KW-1185">Reference proteome</keyword>
<dbReference type="CDD" id="cd11378">
    <property type="entry name" value="DUF296"/>
    <property type="match status" value="1"/>
</dbReference>
<dbReference type="Gene3D" id="3.30.1330.80">
    <property type="entry name" value="Hypothetical protein, similar to alpha- acetolactate decarboxylase, domain 2"/>
    <property type="match status" value="1"/>
</dbReference>
<dbReference type="GO" id="GO:0003680">
    <property type="term" value="F:minor groove of adenine-thymine-rich DNA binding"/>
    <property type="evidence" value="ECO:0000318"/>
    <property type="project" value="GO_Central"/>
</dbReference>
<dbReference type="AlphaFoldDB" id="A0A0K9PHW1"/>
<accession>A0A0K9PHW1</accession>
<dbReference type="Pfam" id="PF03479">
    <property type="entry name" value="PCC"/>
    <property type="match status" value="1"/>
</dbReference>
<reference evidence="4" key="1">
    <citation type="journal article" date="2016" name="Nature">
        <title>The genome of the seagrass Zostera marina reveals angiosperm adaptation to the sea.</title>
        <authorList>
            <person name="Olsen J.L."/>
            <person name="Rouze P."/>
            <person name="Verhelst B."/>
            <person name="Lin Y.-C."/>
            <person name="Bayer T."/>
            <person name="Collen J."/>
            <person name="Dattolo E."/>
            <person name="De Paoli E."/>
            <person name="Dittami S."/>
            <person name="Maumus F."/>
            <person name="Michel G."/>
            <person name="Kersting A."/>
            <person name="Lauritano C."/>
            <person name="Lohaus R."/>
            <person name="Toepel M."/>
            <person name="Tonon T."/>
            <person name="Vanneste K."/>
            <person name="Amirebrahimi M."/>
            <person name="Brakel J."/>
            <person name="Bostroem C."/>
            <person name="Chovatia M."/>
            <person name="Grimwood J."/>
            <person name="Jenkins J.W."/>
            <person name="Jueterbock A."/>
            <person name="Mraz A."/>
            <person name="Stam W.T."/>
            <person name="Tice H."/>
            <person name="Bornberg-Bauer E."/>
            <person name="Green P.J."/>
            <person name="Pearson G.A."/>
            <person name="Procaccini G."/>
            <person name="Duarte C.M."/>
            <person name="Schmutz J."/>
            <person name="Reusch T.B.H."/>
            <person name="Van de Peer Y."/>
        </authorList>
    </citation>
    <scope>NUCLEOTIDE SEQUENCE [LARGE SCALE GENOMIC DNA]</scope>
    <source>
        <strain evidence="4">cv. Finnish</strain>
    </source>
</reference>
<feature type="domain" description="PPC" evidence="2">
    <location>
        <begin position="62"/>
        <end position="198"/>
    </location>
</feature>
<dbReference type="GO" id="GO:0010228">
    <property type="term" value="P:vegetative to reproductive phase transition of meristem"/>
    <property type="evidence" value="ECO:0000318"/>
    <property type="project" value="GO_Central"/>
</dbReference>
<dbReference type="OrthoDB" id="780035at2759"/>
<protein>
    <submittedName>
        <fullName evidence="3">AT hook motif DNA-binding family protein</fullName>
    </submittedName>
</protein>
<evidence type="ECO:0000256" key="1">
    <source>
        <dbReference type="SAM" id="MobiDB-lite"/>
    </source>
</evidence>
<dbReference type="OMA" id="HYSWISA"/>
<comment type="caution">
    <text evidence="3">The sequence shown here is derived from an EMBL/GenBank/DDBJ whole genome shotgun (WGS) entry which is preliminary data.</text>
</comment>
<feature type="region of interest" description="Disordered" evidence="1">
    <location>
        <begin position="34"/>
        <end position="55"/>
    </location>
</feature>
<dbReference type="PANTHER" id="PTHR31100">
    <property type="entry name" value="AT-HOOK MOTIF NUCLEAR-LOCALIZED PROTEIN 15"/>
    <property type="match status" value="1"/>
</dbReference>
<evidence type="ECO:0000313" key="3">
    <source>
        <dbReference type="EMBL" id="KMZ67832.1"/>
    </source>
</evidence>
<dbReference type="PROSITE" id="PS51742">
    <property type="entry name" value="PPC"/>
    <property type="match status" value="1"/>
</dbReference>
<organism evidence="3 4">
    <name type="scientific">Zostera marina</name>
    <name type="common">Eelgrass</name>
    <dbReference type="NCBI Taxonomy" id="29655"/>
    <lineage>
        <taxon>Eukaryota</taxon>
        <taxon>Viridiplantae</taxon>
        <taxon>Streptophyta</taxon>
        <taxon>Embryophyta</taxon>
        <taxon>Tracheophyta</taxon>
        <taxon>Spermatophyta</taxon>
        <taxon>Magnoliopsida</taxon>
        <taxon>Liliopsida</taxon>
        <taxon>Zosteraceae</taxon>
        <taxon>Zostera</taxon>
    </lineage>
</organism>
<evidence type="ECO:0000313" key="4">
    <source>
        <dbReference type="Proteomes" id="UP000036987"/>
    </source>
</evidence>